<comment type="caution">
    <text evidence="2">The sequence shown here is derived from an EMBL/GenBank/DDBJ whole genome shotgun (WGS) entry which is preliminary data.</text>
</comment>
<evidence type="ECO:0000313" key="2">
    <source>
        <dbReference type="EMBL" id="PTD25001.1"/>
    </source>
</evidence>
<gene>
    <name evidence="2" type="ORF">CV103_06775</name>
</gene>
<keyword evidence="3" id="KW-1185">Reference proteome</keyword>
<accession>A0A2T4I5C7</accession>
<sequence length="70" mass="7750">MRHIVAAMRNGSSYRKHRLPPRTGGAITAAMGQDRGIRDFPTLYQDVAPNLKTGPDRPLAMKDSADKLQM</sequence>
<evidence type="ECO:0000313" key="3">
    <source>
        <dbReference type="Proteomes" id="UP000241206"/>
    </source>
</evidence>
<organism evidence="2 3">
    <name type="scientific">Edaphosphingomonas fennica</name>
    <dbReference type="NCBI Taxonomy" id="114404"/>
    <lineage>
        <taxon>Bacteria</taxon>
        <taxon>Pseudomonadati</taxon>
        <taxon>Pseudomonadota</taxon>
        <taxon>Alphaproteobacteria</taxon>
        <taxon>Sphingomonadales</taxon>
        <taxon>Rhizorhabdaceae</taxon>
        <taxon>Edaphosphingomonas</taxon>
    </lineage>
</organism>
<reference evidence="2 3" key="1">
    <citation type="submission" date="2017-11" db="EMBL/GenBank/DDBJ databases">
        <title>Sphingomonas oleivorans sp. nov., isolated from oil-contaminated soil.</title>
        <authorList>
            <person name="Wang L."/>
            <person name="Chen L."/>
        </authorList>
    </citation>
    <scope>NUCLEOTIDE SEQUENCE [LARGE SCALE GENOMIC DNA]</scope>
    <source>
        <strain evidence="2 3">K101</strain>
    </source>
</reference>
<dbReference type="EMBL" id="PHHF01000027">
    <property type="protein sequence ID" value="PTD25001.1"/>
    <property type="molecule type" value="Genomic_DNA"/>
</dbReference>
<dbReference type="AlphaFoldDB" id="A0A2T4I5C7"/>
<proteinExistence type="predicted"/>
<dbReference type="Proteomes" id="UP000241206">
    <property type="component" value="Unassembled WGS sequence"/>
</dbReference>
<name>A0A2T4I5C7_9SPHN</name>
<feature type="region of interest" description="Disordered" evidence="1">
    <location>
        <begin position="48"/>
        <end position="70"/>
    </location>
</feature>
<protein>
    <submittedName>
        <fullName evidence="2">Uncharacterized protein</fullName>
    </submittedName>
</protein>
<feature type="compositionally biased region" description="Basic and acidic residues" evidence="1">
    <location>
        <begin position="59"/>
        <end position="70"/>
    </location>
</feature>
<evidence type="ECO:0000256" key="1">
    <source>
        <dbReference type="SAM" id="MobiDB-lite"/>
    </source>
</evidence>